<dbReference type="Proteomes" id="UP000317624">
    <property type="component" value="Unassembled WGS sequence"/>
</dbReference>
<feature type="compositionally biased region" description="Basic and acidic residues" evidence="1">
    <location>
        <begin position="42"/>
        <end position="53"/>
    </location>
</feature>
<proteinExistence type="predicted"/>
<keyword evidence="2" id="KW-0812">Transmembrane</keyword>
<dbReference type="RefSeq" id="WP_144847390.1">
    <property type="nucleotide sequence ID" value="NZ_VMRJ01000002.1"/>
</dbReference>
<gene>
    <name evidence="3" type="ORF">FNT36_10970</name>
</gene>
<evidence type="ECO:0000313" key="4">
    <source>
        <dbReference type="Proteomes" id="UP000317624"/>
    </source>
</evidence>
<organism evidence="3 4">
    <name type="scientific">Hymenobacter setariae</name>
    <dbReference type="NCBI Taxonomy" id="2594794"/>
    <lineage>
        <taxon>Bacteria</taxon>
        <taxon>Pseudomonadati</taxon>
        <taxon>Bacteroidota</taxon>
        <taxon>Cytophagia</taxon>
        <taxon>Cytophagales</taxon>
        <taxon>Hymenobacteraceae</taxon>
        <taxon>Hymenobacter</taxon>
    </lineage>
</organism>
<protein>
    <submittedName>
        <fullName evidence="3">Uncharacterized protein</fullName>
    </submittedName>
</protein>
<feature type="compositionally biased region" description="Gly residues" evidence="1">
    <location>
        <begin position="55"/>
        <end position="64"/>
    </location>
</feature>
<dbReference type="AlphaFoldDB" id="A0A558BZN8"/>
<keyword evidence="2" id="KW-0472">Membrane</keyword>
<feature type="transmembrane region" description="Helical" evidence="2">
    <location>
        <begin position="15"/>
        <end position="34"/>
    </location>
</feature>
<keyword evidence="2" id="KW-1133">Transmembrane helix</keyword>
<evidence type="ECO:0000313" key="3">
    <source>
        <dbReference type="EMBL" id="TVT41933.1"/>
    </source>
</evidence>
<evidence type="ECO:0000256" key="1">
    <source>
        <dbReference type="SAM" id="MobiDB-lite"/>
    </source>
</evidence>
<keyword evidence="4" id="KW-1185">Reference proteome</keyword>
<name>A0A558BZN8_9BACT</name>
<evidence type="ECO:0000256" key="2">
    <source>
        <dbReference type="SAM" id="Phobius"/>
    </source>
</evidence>
<reference evidence="3 4" key="1">
    <citation type="submission" date="2019-07" db="EMBL/GenBank/DDBJ databases">
        <title>Hymenobacter sp. straun FUR1 Genome sequencing and assembly.</title>
        <authorList>
            <person name="Chhetri G."/>
        </authorList>
    </citation>
    <scope>NUCLEOTIDE SEQUENCE [LARGE SCALE GENOMIC DNA]</scope>
    <source>
        <strain evidence="3 4">Fur1</strain>
    </source>
</reference>
<accession>A0A558BZN8</accession>
<feature type="region of interest" description="Disordered" evidence="1">
    <location>
        <begin position="42"/>
        <end position="70"/>
    </location>
</feature>
<comment type="caution">
    <text evidence="3">The sequence shown here is derived from an EMBL/GenBank/DDBJ whole genome shotgun (WGS) entry which is preliminary data.</text>
</comment>
<dbReference type="EMBL" id="VMRJ01000002">
    <property type="protein sequence ID" value="TVT41933.1"/>
    <property type="molecule type" value="Genomic_DNA"/>
</dbReference>
<sequence>MLAFLRHLGSDLRRSPLYAGLLSLGLAAFLLLGMGGTRLLGDDKETADTERGGPPRTGGHGGYVNGFNHK</sequence>